<evidence type="ECO:0000259" key="2">
    <source>
        <dbReference type="Pfam" id="PF05378"/>
    </source>
</evidence>
<dbReference type="EC" id="6.4.1.8" evidence="3"/>
<dbReference type="PANTHER" id="PTHR11365">
    <property type="entry name" value="5-OXOPROLINASE RELATED"/>
    <property type="match status" value="1"/>
</dbReference>
<dbReference type="Pfam" id="PF01968">
    <property type="entry name" value="Hydantoinase_A"/>
    <property type="match status" value="1"/>
</dbReference>
<accession>A0A1F2PM03</accession>
<gene>
    <name evidence="3" type="primary">apc3_1</name>
    <name evidence="3" type="ORF">ACWI_02780</name>
</gene>
<dbReference type="GO" id="GO:0006749">
    <property type="term" value="P:glutathione metabolic process"/>
    <property type="evidence" value="ECO:0007669"/>
    <property type="project" value="TreeGrafter"/>
</dbReference>
<dbReference type="OrthoDB" id="9768323at2"/>
<dbReference type="STRING" id="52694.ACWI_02780"/>
<dbReference type="GO" id="GO:0017168">
    <property type="term" value="F:5-oxoprolinase (ATP-hydrolyzing) activity"/>
    <property type="evidence" value="ECO:0007669"/>
    <property type="project" value="TreeGrafter"/>
</dbReference>
<organism evidence="3 4">
    <name type="scientific">Acetobacterium wieringae</name>
    <dbReference type="NCBI Taxonomy" id="52694"/>
    <lineage>
        <taxon>Bacteria</taxon>
        <taxon>Bacillati</taxon>
        <taxon>Bacillota</taxon>
        <taxon>Clostridia</taxon>
        <taxon>Eubacteriales</taxon>
        <taxon>Eubacteriaceae</taxon>
        <taxon>Acetobacterium</taxon>
    </lineage>
</organism>
<keyword evidence="3" id="KW-0436">Ligase</keyword>
<dbReference type="Pfam" id="PF05378">
    <property type="entry name" value="Hydant_A_N"/>
    <property type="match status" value="1"/>
</dbReference>
<dbReference type="InterPro" id="IPR002821">
    <property type="entry name" value="Hydantoinase_A"/>
</dbReference>
<dbReference type="RefSeq" id="WP_070369646.1">
    <property type="nucleotide sequence ID" value="NZ_LKEU01000010.1"/>
</dbReference>
<sequence length="691" mass="75059">MIKIAIDTGGTFTDYTSVGCFGDQAEQRIALKNPTNHDHPAQGILAGLKELAVAWGTDLEKLLAQTEKISLGTTLALNALLEKKGVKTALFTTEGFRDALEIRRSQLANQWDLAIENPMVLVPRRLRLGIEQRMDYQGEIIKPLNEAAVRAACQKCREADVKAIAVCYLFSFLNPAHEKRTVEIIREELPDVFVSLSSEVSPRIREYERTTTTVINAYCTPVLADYLKNVKKELAAFGWDKPVHIMKNSGGLSDSGALESFGVQTLLSGPAGGAVGNEALGKTLGRTHTVLADMGGTSFDLHVVSGGVNQLVPQTELDGYPLSIPMIDIRSIGAGGGSIAHVEAGGRVQIGPDSAGSIPGPACYNQGGENPTVTDALLVLGLINGDNFLGGKLPLSMEQAVKAIKEKVADPLNLSVQDAARIIYSITAEMMADALRLVTTQKGNDPRIYSLISAGGAFGLFAARIMESLQMPEALIPVQGPVFCSWGMLGAACRYDINQSILMEKRNWDAKRLNTMVAAMKAEGTAQLKRLGVAKNRQRFDLMLEMRYVSQHHEISVPWTLGEFSPESIKDVEQAFYQTHEAIYEYAEVKDWEIIDLHLACSECDQANILFPTTIAITGVTTKTVAGEVFNSHGEISVPVYREGDLTKGINGPALIDFVYTTLIVPLGFFCIQEDEGIFALRKEATHESAN</sequence>
<reference evidence="3 4" key="1">
    <citation type="submission" date="2015-09" db="EMBL/GenBank/DDBJ databases">
        <title>Genome sequence of Acetobacterium wieringae DSM 1911.</title>
        <authorList>
            <person name="Poehlein A."/>
            <person name="Bengelsdorf F.R."/>
            <person name="Schiel-Bengelsdorf B."/>
            <person name="Duerre P."/>
            <person name="Daniel R."/>
        </authorList>
    </citation>
    <scope>NUCLEOTIDE SEQUENCE [LARGE SCALE GENOMIC DNA]</scope>
    <source>
        <strain evidence="3 4">DSM 1911</strain>
    </source>
</reference>
<proteinExistence type="predicted"/>
<evidence type="ECO:0000313" key="3">
    <source>
        <dbReference type="EMBL" id="OFV72367.1"/>
    </source>
</evidence>
<dbReference type="EMBL" id="LKEU01000010">
    <property type="protein sequence ID" value="OFV72367.1"/>
    <property type="molecule type" value="Genomic_DNA"/>
</dbReference>
<comment type="caution">
    <text evidence="3">The sequence shown here is derived from an EMBL/GenBank/DDBJ whole genome shotgun (WGS) entry which is preliminary data.</text>
</comment>
<dbReference type="Proteomes" id="UP000176244">
    <property type="component" value="Unassembled WGS sequence"/>
</dbReference>
<evidence type="ECO:0000313" key="4">
    <source>
        <dbReference type="Proteomes" id="UP000176244"/>
    </source>
</evidence>
<dbReference type="InterPro" id="IPR045079">
    <property type="entry name" value="Oxoprolinase-like"/>
</dbReference>
<evidence type="ECO:0000259" key="1">
    <source>
        <dbReference type="Pfam" id="PF01968"/>
    </source>
</evidence>
<feature type="domain" description="Hydantoinase A/oxoprolinase" evidence="1">
    <location>
        <begin position="209"/>
        <end position="496"/>
    </location>
</feature>
<dbReference type="AlphaFoldDB" id="A0A1F2PM03"/>
<protein>
    <submittedName>
        <fullName evidence="3">Acetophenone carboxylase gamma subunit</fullName>
        <ecNumber evidence="3">6.4.1.8</ecNumber>
    </submittedName>
</protein>
<dbReference type="PANTHER" id="PTHR11365:SF23">
    <property type="entry name" value="HYPOTHETICAL 5-OXOPROLINASE (EUROFUNG)-RELATED"/>
    <property type="match status" value="1"/>
</dbReference>
<dbReference type="GO" id="GO:0005829">
    <property type="term" value="C:cytosol"/>
    <property type="evidence" value="ECO:0007669"/>
    <property type="project" value="TreeGrafter"/>
</dbReference>
<feature type="domain" description="Hydantoinase/oxoprolinase N-terminal" evidence="2">
    <location>
        <begin position="3"/>
        <end position="188"/>
    </location>
</feature>
<dbReference type="InterPro" id="IPR008040">
    <property type="entry name" value="Hydant_A_N"/>
</dbReference>
<dbReference type="GO" id="GO:0016874">
    <property type="term" value="F:ligase activity"/>
    <property type="evidence" value="ECO:0007669"/>
    <property type="project" value="UniProtKB-KW"/>
</dbReference>
<name>A0A1F2PM03_9FIRM</name>